<evidence type="ECO:0000313" key="8">
    <source>
        <dbReference type="Proteomes" id="UP001302429"/>
    </source>
</evidence>
<evidence type="ECO:0000313" key="7">
    <source>
        <dbReference type="EMBL" id="WOE76291.1"/>
    </source>
</evidence>
<keyword evidence="3" id="KW-0804">Transcription</keyword>
<evidence type="ECO:0000256" key="1">
    <source>
        <dbReference type="ARBA" id="ARBA00023015"/>
    </source>
</evidence>
<protein>
    <submittedName>
        <fullName evidence="7">Helix-turn-helix domain-containing protein</fullName>
    </submittedName>
</protein>
<dbReference type="AlphaFoldDB" id="A0AA97F9C0"/>
<proteinExistence type="predicted"/>
<dbReference type="RefSeq" id="WP_317083899.1">
    <property type="nucleotide sequence ID" value="NZ_CP136594.1"/>
</dbReference>
<feature type="coiled-coil region" evidence="5">
    <location>
        <begin position="101"/>
        <end position="132"/>
    </location>
</feature>
<dbReference type="InterPro" id="IPR050109">
    <property type="entry name" value="HTH-type_TetR-like_transc_reg"/>
</dbReference>
<gene>
    <name evidence="7" type="ORF">RB602_06140</name>
</gene>
<name>A0AA97F9C0_9SPHN</name>
<dbReference type="EMBL" id="CP136594">
    <property type="protein sequence ID" value="WOE76291.1"/>
    <property type="molecule type" value="Genomic_DNA"/>
</dbReference>
<feature type="DNA-binding region" description="H-T-H motif" evidence="4">
    <location>
        <begin position="28"/>
        <end position="47"/>
    </location>
</feature>
<dbReference type="GO" id="GO:0000976">
    <property type="term" value="F:transcription cis-regulatory region binding"/>
    <property type="evidence" value="ECO:0007669"/>
    <property type="project" value="TreeGrafter"/>
</dbReference>
<dbReference type="PANTHER" id="PTHR30055">
    <property type="entry name" value="HTH-TYPE TRANSCRIPTIONAL REGULATOR RUTR"/>
    <property type="match status" value="1"/>
</dbReference>
<feature type="domain" description="HTH tetR-type" evidence="6">
    <location>
        <begin position="7"/>
        <end position="65"/>
    </location>
</feature>
<evidence type="ECO:0000256" key="4">
    <source>
        <dbReference type="PROSITE-ProRule" id="PRU00335"/>
    </source>
</evidence>
<dbReference type="Proteomes" id="UP001302429">
    <property type="component" value="Chromosome"/>
</dbReference>
<dbReference type="PANTHER" id="PTHR30055:SF234">
    <property type="entry name" value="HTH-TYPE TRANSCRIPTIONAL REGULATOR BETI"/>
    <property type="match status" value="1"/>
</dbReference>
<keyword evidence="2 4" id="KW-0238">DNA-binding</keyword>
<keyword evidence="1" id="KW-0805">Transcription regulation</keyword>
<dbReference type="KEGG" id="acoa:RB602_06140"/>
<dbReference type="Gene3D" id="1.10.357.10">
    <property type="entry name" value="Tetracycline Repressor, domain 2"/>
    <property type="match status" value="1"/>
</dbReference>
<dbReference type="InterPro" id="IPR001647">
    <property type="entry name" value="HTH_TetR"/>
</dbReference>
<evidence type="ECO:0000256" key="5">
    <source>
        <dbReference type="SAM" id="Coils"/>
    </source>
</evidence>
<evidence type="ECO:0000259" key="6">
    <source>
        <dbReference type="PROSITE" id="PS50977"/>
    </source>
</evidence>
<dbReference type="InterPro" id="IPR036271">
    <property type="entry name" value="Tet_transcr_reg_TetR-rel_C_sf"/>
</dbReference>
<keyword evidence="8" id="KW-1185">Reference proteome</keyword>
<accession>A0AA97F9C0</accession>
<dbReference type="PROSITE" id="PS50977">
    <property type="entry name" value="HTH_TETR_2"/>
    <property type="match status" value="1"/>
</dbReference>
<reference evidence="7 8" key="1">
    <citation type="submission" date="2023-10" db="EMBL/GenBank/DDBJ databases">
        <title>Complete genome sequence of a Sphingomonadaceae bacterium.</title>
        <authorList>
            <person name="Yan C."/>
        </authorList>
    </citation>
    <scope>NUCLEOTIDE SEQUENCE [LARGE SCALE GENOMIC DNA]</scope>
    <source>
        <strain evidence="7 8">SCSIO 66989</strain>
    </source>
</reference>
<sequence>MIDSLRPSASAALIEAAFTLLSENPAASLADIAERAGVGRATLHRHFSGRDDLILTLGKTALREMEDAAETACTDVLSHSEALRRTLEALIPLGDRYRFLMREQIEEHPEILAELERQQREMRDMINEAKAEGLFDTAVPTAWIAQAYDNLLYAAWEAVKAQDLTPTQASTLAWQTLTKGLGAKP</sequence>
<dbReference type="GO" id="GO:0003700">
    <property type="term" value="F:DNA-binding transcription factor activity"/>
    <property type="evidence" value="ECO:0007669"/>
    <property type="project" value="TreeGrafter"/>
</dbReference>
<dbReference type="InterPro" id="IPR009057">
    <property type="entry name" value="Homeodomain-like_sf"/>
</dbReference>
<dbReference type="SUPFAM" id="SSF46689">
    <property type="entry name" value="Homeodomain-like"/>
    <property type="match status" value="1"/>
</dbReference>
<keyword evidence="5" id="KW-0175">Coiled coil</keyword>
<dbReference type="Pfam" id="PF00440">
    <property type="entry name" value="TetR_N"/>
    <property type="match status" value="1"/>
</dbReference>
<evidence type="ECO:0000256" key="2">
    <source>
        <dbReference type="ARBA" id="ARBA00023125"/>
    </source>
</evidence>
<evidence type="ECO:0000256" key="3">
    <source>
        <dbReference type="ARBA" id="ARBA00023163"/>
    </source>
</evidence>
<dbReference type="SUPFAM" id="SSF48498">
    <property type="entry name" value="Tetracyclin repressor-like, C-terminal domain"/>
    <property type="match status" value="1"/>
</dbReference>
<organism evidence="7 8">
    <name type="scientific">Alterisphingorhabdus coralli</name>
    <dbReference type="NCBI Taxonomy" id="3071408"/>
    <lineage>
        <taxon>Bacteria</taxon>
        <taxon>Pseudomonadati</taxon>
        <taxon>Pseudomonadota</taxon>
        <taxon>Alphaproteobacteria</taxon>
        <taxon>Sphingomonadales</taxon>
        <taxon>Sphingomonadaceae</taxon>
        <taxon>Alterisphingorhabdus (ex Yan et al. 2024)</taxon>
    </lineage>
</organism>